<comment type="subcellular location">
    <subcellularLocation>
        <location evidence="1">Membrane</location>
        <topology evidence="1">Multi-pass membrane protein</topology>
    </subcellularLocation>
</comment>
<dbReference type="Proteomes" id="UP000694569">
    <property type="component" value="Unplaced"/>
</dbReference>
<evidence type="ECO:0000256" key="3">
    <source>
        <dbReference type="ARBA" id="ARBA00022989"/>
    </source>
</evidence>
<dbReference type="Pfam" id="PF07690">
    <property type="entry name" value="MFS_1"/>
    <property type="match status" value="1"/>
</dbReference>
<feature type="transmembrane region" description="Helical" evidence="6">
    <location>
        <begin position="185"/>
        <end position="206"/>
    </location>
</feature>
<evidence type="ECO:0000256" key="5">
    <source>
        <dbReference type="ARBA" id="ARBA00038227"/>
    </source>
</evidence>
<dbReference type="InterPro" id="IPR011701">
    <property type="entry name" value="MFS"/>
</dbReference>
<organism evidence="7 8">
    <name type="scientific">Leptobrachium leishanense</name>
    <name type="common">Leishan spiny toad</name>
    <dbReference type="NCBI Taxonomy" id="445787"/>
    <lineage>
        <taxon>Eukaryota</taxon>
        <taxon>Metazoa</taxon>
        <taxon>Chordata</taxon>
        <taxon>Craniata</taxon>
        <taxon>Vertebrata</taxon>
        <taxon>Euteleostomi</taxon>
        <taxon>Amphibia</taxon>
        <taxon>Batrachia</taxon>
        <taxon>Anura</taxon>
        <taxon>Pelobatoidea</taxon>
        <taxon>Megophryidae</taxon>
        <taxon>Leptobrachium</taxon>
    </lineage>
</organism>
<comment type="similarity">
    <text evidence="5">Belongs to the major facilitator superfamily. SLC46A family.</text>
</comment>
<dbReference type="InterPro" id="IPR036259">
    <property type="entry name" value="MFS_trans_sf"/>
</dbReference>
<protein>
    <submittedName>
        <fullName evidence="7">Uncharacterized protein</fullName>
    </submittedName>
</protein>
<evidence type="ECO:0000313" key="8">
    <source>
        <dbReference type="Proteomes" id="UP000694569"/>
    </source>
</evidence>
<feature type="transmembrane region" description="Helical" evidence="6">
    <location>
        <begin position="392"/>
        <end position="409"/>
    </location>
</feature>
<reference evidence="7" key="1">
    <citation type="submission" date="2025-08" db="UniProtKB">
        <authorList>
            <consortium name="Ensembl"/>
        </authorList>
    </citation>
    <scope>IDENTIFICATION</scope>
</reference>
<feature type="transmembrane region" description="Helical" evidence="6">
    <location>
        <begin position="150"/>
        <end position="173"/>
    </location>
</feature>
<dbReference type="GO" id="GO:0016020">
    <property type="term" value="C:membrane"/>
    <property type="evidence" value="ECO:0007669"/>
    <property type="project" value="UniProtKB-SubCell"/>
</dbReference>
<evidence type="ECO:0000256" key="4">
    <source>
        <dbReference type="ARBA" id="ARBA00023136"/>
    </source>
</evidence>
<feature type="transmembrane region" description="Helical" evidence="6">
    <location>
        <begin position="57"/>
        <end position="76"/>
    </location>
</feature>
<feature type="transmembrane region" description="Helical" evidence="6">
    <location>
        <begin position="359"/>
        <end position="380"/>
    </location>
</feature>
<feature type="transmembrane region" description="Helical" evidence="6">
    <location>
        <begin position="421"/>
        <end position="445"/>
    </location>
</feature>
<sequence length="469" mass="51471">MNTIRTWIEPVVVGSQVAASFYDTGLLMAVRNHYNQTAMFSNSSSEDEVQKAISNFYIIYNVVMGLSSMLSAYLLAKLGEKISAKITICVPMAGYLVSRLFLLFVILWDWPIEVIFGSAAFNGLTGWFTTYWAGVMAWASKCSSESNRSFRLIIIEMVYGLAGFVGSLISGHIFINSNLASRQGVILACCSSSCYAFCVFYSIFILRIPEPGEICSEDTNDEHKSIQENLNDPINSEDTEQSRLLDNASITNSTSNIQLNVSTSKIILITMFTSAILYNVASIGTDDIINIFVLKKPLNWGPVEVGYGYAASYVTCITSFVGVYFFSKCFGDLGLITVGVLSFSSGILIMAFVQSTYMYYIARAVMMFSLIPTPTIRSVISKHVQGSEYGKIFVFLQLGIEIVGVSSSAGFNKLYQATLDWYSGFCFSVLSALGFISTIPIIIAACNQGSRTHNRGLLSGQTDYGTTIN</sequence>
<keyword evidence="3 6" id="KW-1133">Transmembrane helix</keyword>
<dbReference type="GO" id="GO:0022857">
    <property type="term" value="F:transmembrane transporter activity"/>
    <property type="evidence" value="ECO:0007669"/>
    <property type="project" value="InterPro"/>
</dbReference>
<feature type="transmembrane region" description="Helical" evidence="6">
    <location>
        <begin position="266"/>
        <end position="285"/>
    </location>
</feature>
<evidence type="ECO:0000313" key="7">
    <source>
        <dbReference type="Ensembl" id="ENSLLEP00000005695.1"/>
    </source>
</evidence>
<dbReference type="OrthoDB" id="430300at2759"/>
<keyword evidence="2 6" id="KW-0812">Transmembrane</keyword>
<keyword evidence="8" id="KW-1185">Reference proteome</keyword>
<keyword evidence="4 6" id="KW-0472">Membrane</keyword>
<dbReference type="AlphaFoldDB" id="A0A8C5P8H2"/>
<accession>A0A8C5P8H2</accession>
<dbReference type="GeneTree" id="ENSGT00950000183096"/>
<dbReference type="SUPFAM" id="SSF103473">
    <property type="entry name" value="MFS general substrate transporter"/>
    <property type="match status" value="1"/>
</dbReference>
<dbReference type="PANTHER" id="PTHR23507:SF3">
    <property type="entry name" value="THYMIC STROMAL COTRANSPORTER HOMOLOG"/>
    <property type="match status" value="1"/>
</dbReference>
<reference evidence="7" key="2">
    <citation type="submission" date="2025-09" db="UniProtKB">
        <authorList>
            <consortium name="Ensembl"/>
        </authorList>
    </citation>
    <scope>IDENTIFICATION</scope>
</reference>
<dbReference type="Ensembl" id="ENSLLET00000005938.1">
    <property type="protein sequence ID" value="ENSLLEP00000005695.1"/>
    <property type="gene ID" value="ENSLLEG00000003607.1"/>
</dbReference>
<name>A0A8C5P8H2_9ANUR</name>
<evidence type="ECO:0000256" key="1">
    <source>
        <dbReference type="ARBA" id="ARBA00004141"/>
    </source>
</evidence>
<dbReference type="Gene3D" id="1.20.1250.20">
    <property type="entry name" value="MFS general substrate transporter like domains"/>
    <property type="match status" value="1"/>
</dbReference>
<evidence type="ECO:0000256" key="2">
    <source>
        <dbReference type="ARBA" id="ARBA00022692"/>
    </source>
</evidence>
<proteinExistence type="inferred from homology"/>
<feature type="transmembrane region" description="Helical" evidence="6">
    <location>
        <begin position="88"/>
        <end position="108"/>
    </location>
</feature>
<evidence type="ECO:0000256" key="6">
    <source>
        <dbReference type="SAM" id="Phobius"/>
    </source>
</evidence>
<feature type="transmembrane region" description="Helical" evidence="6">
    <location>
        <begin position="114"/>
        <end position="138"/>
    </location>
</feature>
<feature type="transmembrane region" description="Helical" evidence="6">
    <location>
        <begin position="333"/>
        <end position="353"/>
    </location>
</feature>
<dbReference type="PANTHER" id="PTHR23507">
    <property type="entry name" value="ZGC:174356"/>
    <property type="match status" value="1"/>
</dbReference>
<feature type="transmembrane region" description="Helical" evidence="6">
    <location>
        <begin position="305"/>
        <end position="326"/>
    </location>
</feature>